<feature type="region of interest" description="Disordered" evidence="1">
    <location>
        <begin position="1"/>
        <end position="27"/>
    </location>
</feature>
<evidence type="ECO:0000313" key="2">
    <source>
        <dbReference type="EMBL" id="KAF2182151.1"/>
    </source>
</evidence>
<dbReference type="EMBL" id="ML994649">
    <property type="protein sequence ID" value="KAF2182151.1"/>
    <property type="molecule type" value="Genomic_DNA"/>
</dbReference>
<gene>
    <name evidence="2" type="ORF">K469DRAFT_752248</name>
</gene>
<dbReference type="AlphaFoldDB" id="A0A6A6DRG4"/>
<sequence length="187" mass="20175">MATSPPMQNPQDSSKPHSTSRSRTEAFLTGRARTVRIGPDAVTILFLELRRTVLISPPERNLGGPTLDTAFSHIFFISNAIFEPTDGTPLAASSPGRFDSTSLAGISILGRSGIEATLSHDEELFRLICPITIFCLSRSGAASIELFNPMLLPTQSKPHVLGPPGGTQQEFSTLLVGRDTSENHFEI</sequence>
<evidence type="ECO:0000256" key="1">
    <source>
        <dbReference type="SAM" id="MobiDB-lite"/>
    </source>
</evidence>
<accession>A0A6A6DRG4</accession>
<organism evidence="2 3">
    <name type="scientific">Zopfia rhizophila CBS 207.26</name>
    <dbReference type="NCBI Taxonomy" id="1314779"/>
    <lineage>
        <taxon>Eukaryota</taxon>
        <taxon>Fungi</taxon>
        <taxon>Dikarya</taxon>
        <taxon>Ascomycota</taxon>
        <taxon>Pezizomycotina</taxon>
        <taxon>Dothideomycetes</taxon>
        <taxon>Dothideomycetes incertae sedis</taxon>
        <taxon>Zopfiaceae</taxon>
        <taxon>Zopfia</taxon>
    </lineage>
</organism>
<reference evidence="2" key="1">
    <citation type="journal article" date="2020" name="Stud. Mycol.">
        <title>101 Dothideomycetes genomes: a test case for predicting lifestyles and emergence of pathogens.</title>
        <authorList>
            <person name="Haridas S."/>
            <person name="Albert R."/>
            <person name="Binder M."/>
            <person name="Bloem J."/>
            <person name="Labutti K."/>
            <person name="Salamov A."/>
            <person name="Andreopoulos B."/>
            <person name="Baker S."/>
            <person name="Barry K."/>
            <person name="Bills G."/>
            <person name="Bluhm B."/>
            <person name="Cannon C."/>
            <person name="Castanera R."/>
            <person name="Culley D."/>
            <person name="Daum C."/>
            <person name="Ezra D."/>
            <person name="Gonzalez J."/>
            <person name="Henrissat B."/>
            <person name="Kuo A."/>
            <person name="Liang C."/>
            <person name="Lipzen A."/>
            <person name="Lutzoni F."/>
            <person name="Magnuson J."/>
            <person name="Mondo S."/>
            <person name="Nolan M."/>
            <person name="Ohm R."/>
            <person name="Pangilinan J."/>
            <person name="Park H.-J."/>
            <person name="Ramirez L."/>
            <person name="Alfaro M."/>
            <person name="Sun H."/>
            <person name="Tritt A."/>
            <person name="Yoshinaga Y."/>
            <person name="Zwiers L.-H."/>
            <person name="Turgeon B."/>
            <person name="Goodwin S."/>
            <person name="Spatafora J."/>
            <person name="Crous P."/>
            <person name="Grigoriev I."/>
        </authorList>
    </citation>
    <scope>NUCLEOTIDE SEQUENCE</scope>
    <source>
        <strain evidence="2">CBS 207.26</strain>
    </source>
</reference>
<evidence type="ECO:0000313" key="3">
    <source>
        <dbReference type="Proteomes" id="UP000800200"/>
    </source>
</evidence>
<keyword evidence="3" id="KW-1185">Reference proteome</keyword>
<name>A0A6A6DRG4_9PEZI</name>
<proteinExistence type="predicted"/>
<protein>
    <submittedName>
        <fullName evidence="2">Uncharacterized protein</fullName>
    </submittedName>
</protein>
<dbReference type="Proteomes" id="UP000800200">
    <property type="component" value="Unassembled WGS sequence"/>
</dbReference>
<feature type="compositionally biased region" description="Polar residues" evidence="1">
    <location>
        <begin position="1"/>
        <end position="21"/>
    </location>
</feature>